<name>A0ABN7AHT8_9HEMI</name>
<feature type="region of interest" description="Disordered" evidence="8">
    <location>
        <begin position="383"/>
        <end position="403"/>
    </location>
</feature>
<dbReference type="Proteomes" id="UP001307889">
    <property type="component" value="Chromosome 3"/>
</dbReference>
<dbReference type="Pfam" id="PF13696">
    <property type="entry name" value="zf-CCHC_2"/>
    <property type="match status" value="1"/>
</dbReference>
<dbReference type="InterPro" id="IPR027377">
    <property type="entry name" value="ZAR1/RTP1-5-like_Znf-3CxxC"/>
</dbReference>
<dbReference type="InterPro" id="IPR025829">
    <property type="entry name" value="Zn_knuckle_CX2CX3GHX4C"/>
</dbReference>
<keyword evidence="6" id="KW-0862">Zinc</keyword>
<evidence type="ECO:0000313" key="11">
    <source>
        <dbReference type="Proteomes" id="UP001307889"/>
    </source>
</evidence>
<gene>
    <name evidence="10" type="ORF">NTJ_04630</name>
</gene>
<dbReference type="InterPro" id="IPR029069">
    <property type="entry name" value="HotDog_dom_sf"/>
</dbReference>
<dbReference type="CDD" id="cd03442">
    <property type="entry name" value="BFIT_BACH"/>
    <property type="match status" value="2"/>
</dbReference>
<evidence type="ECO:0000256" key="8">
    <source>
        <dbReference type="SAM" id="MobiDB-lite"/>
    </source>
</evidence>
<evidence type="ECO:0000259" key="9">
    <source>
        <dbReference type="PROSITE" id="PS51770"/>
    </source>
</evidence>
<dbReference type="PANTHER" id="PTHR12655:SF0">
    <property type="entry name" value="ACYL-COENZYME A THIOESTERASE 9, MITOCHONDRIAL"/>
    <property type="match status" value="1"/>
</dbReference>
<protein>
    <submittedName>
        <fullName evidence="10">Acyl-CoA thioesterase 9</fullName>
    </submittedName>
</protein>
<dbReference type="Gene3D" id="3.10.129.10">
    <property type="entry name" value="Hotdog Thioesterase"/>
    <property type="match status" value="2"/>
</dbReference>
<dbReference type="InterPro" id="IPR033446">
    <property type="entry name" value="ZCCHC24_Znf-3CxxC"/>
</dbReference>
<keyword evidence="7" id="KW-0809">Transit peptide</keyword>
<keyword evidence="11" id="KW-1185">Reference proteome</keyword>
<evidence type="ECO:0000256" key="5">
    <source>
        <dbReference type="ARBA" id="ARBA00022801"/>
    </source>
</evidence>
<sequence>MPSRYQELGGPPPLIMYHPPEAMPSKMLQAAGWSGYPTGPGGFTKYHLAALAPMDPVGDLSDALNELCLAEKGYKQPPATYLCHLCFSKGHYIKDCPMARPKGEGLTPYQGKKRCFGEYKCPKCKRKWMSGNSWANMGQQCIKCHINVYPHKQTILGRGLGKWRFLTQMTGSSSAKVEMPSKTVQDIKRKLAVLMDSPSGFEGPPKYDRSSLYKLFPQSQEEMPKRSMRDSYDECLVPLSSELKMQKQYATVLGNVRVGRILEDTDMFAVWLCHKFIENPKSKDSPVTPYTIVTILVDNISVEMERPKVCNDVRLSGRVVWSGRSSMEVRILVDFLTNNEWKLFNKAYFIMAARNAETGRGVFVNKLVPDGKEEEEQYANALARQKRRASDERVSLQKKPPTPAEQQMIFEKYMQTLHPDSFTANVTDKILPENKIWISDTIRFSEFHPHPEYRNHQNTFFGGTMMRLANELAWLTAFIHTHERPVIRYVSKVEFRIPVELDSFLKFSALVTYVEDEFVNVTVVCESTTIPSMVMKTTNYFHFIFKFEKRPKHVQPATFLESMLHVQSMRFFASFKEEYKPHTR</sequence>
<dbReference type="EMBL" id="AP028911">
    <property type="protein sequence ID" value="BES91821.1"/>
    <property type="molecule type" value="Genomic_DNA"/>
</dbReference>
<evidence type="ECO:0000256" key="6">
    <source>
        <dbReference type="ARBA" id="ARBA00022833"/>
    </source>
</evidence>
<evidence type="ECO:0000256" key="1">
    <source>
        <dbReference type="ARBA" id="ARBA00010458"/>
    </source>
</evidence>
<proteinExistence type="inferred from homology"/>
<evidence type="ECO:0000256" key="4">
    <source>
        <dbReference type="ARBA" id="ARBA00022771"/>
    </source>
</evidence>
<dbReference type="InterPro" id="IPR033120">
    <property type="entry name" value="HOTDOG_ACOT"/>
</dbReference>
<dbReference type="SUPFAM" id="SSF54637">
    <property type="entry name" value="Thioesterase/thiol ester dehydrase-isomerase"/>
    <property type="match status" value="2"/>
</dbReference>
<keyword evidence="2" id="KW-0479">Metal-binding</keyword>
<feature type="domain" description="HotDog ACOT-type" evidence="9">
    <location>
        <begin position="439"/>
        <end position="551"/>
    </location>
</feature>
<comment type="similarity">
    <text evidence="1">Belongs to the acyl coenzyme A hydrolase family.</text>
</comment>
<keyword evidence="4" id="KW-0863">Zinc-finger</keyword>
<dbReference type="PANTHER" id="PTHR12655">
    <property type="entry name" value="ACYL-COA THIOESTERASE"/>
    <property type="match status" value="1"/>
</dbReference>
<evidence type="ECO:0000256" key="2">
    <source>
        <dbReference type="ARBA" id="ARBA00022723"/>
    </source>
</evidence>
<dbReference type="Pfam" id="PF17180">
    <property type="entry name" value="Zn_ribbon_3CxxC_2"/>
    <property type="match status" value="1"/>
</dbReference>
<evidence type="ECO:0000256" key="7">
    <source>
        <dbReference type="ARBA" id="ARBA00022946"/>
    </source>
</evidence>
<evidence type="ECO:0000256" key="3">
    <source>
        <dbReference type="ARBA" id="ARBA00022737"/>
    </source>
</evidence>
<keyword evidence="3" id="KW-0677">Repeat</keyword>
<dbReference type="SMART" id="SM01328">
    <property type="entry name" value="zf-3CxxC"/>
    <property type="match status" value="1"/>
</dbReference>
<keyword evidence="5" id="KW-0378">Hydrolase</keyword>
<dbReference type="PROSITE" id="PS51770">
    <property type="entry name" value="HOTDOG_ACOT"/>
    <property type="match status" value="2"/>
</dbReference>
<reference evidence="10 11" key="1">
    <citation type="submission" date="2023-09" db="EMBL/GenBank/DDBJ databases">
        <title>Nesidiocoris tenuis whole genome shotgun sequence.</title>
        <authorList>
            <person name="Shibata T."/>
            <person name="Shimoda M."/>
            <person name="Kobayashi T."/>
            <person name="Uehara T."/>
        </authorList>
    </citation>
    <scope>NUCLEOTIDE SEQUENCE [LARGE SCALE GENOMIC DNA]</scope>
    <source>
        <strain evidence="10 11">Japan</strain>
    </source>
</reference>
<accession>A0ABN7AHT8</accession>
<evidence type="ECO:0000313" key="10">
    <source>
        <dbReference type="EMBL" id="BES91821.1"/>
    </source>
</evidence>
<organism evidence="10 11">
    <name type="scientific">Nesidiocoris tenuis</name>
    <dbReference type="NCBI Taxonomy" id="355587"/>
    <lineage>
        <taxon>Eukaryota</taxon>
        <taxon>Metazoa</taxon>
        <taxon>Ecdysozoa</taxon>
        <taxon>Arthropoda</taxon>
        <taxon>Hexapoda</taxon>
        <taxon>Insecta</taxon>
        <taxon>Pterygota</taxon>
        <taxon>Neoptera</taxon>
        <taxon>Paraneoptera</taxon>
        <taxon>Hemiptera</taxon>
        <taxon>Heteroptera</taxon>
        <taxon>Panheteroptera</taxon>
        <taxon>Cimicomorpha</taxon>
        <taxon>Miridae</taxon>
        <taxon>Dicyphina</taxon>
        <taxon>Nesidiocoris</taxon>
    </lineage>
</organism>
<feature type="domain" description="HotDog ACOT-type" evidence="9">
    <location>
        <begin position="235"/>
        <end position="357"/>
    </location>
</feature>